<dbReference type="EC" id="1.1.3.20" evidence="5 12"/>
<dbReference type="Gene3D" id="3.50.50.60">
    <property type="entry name" value="FAD/NAD(P)-binding domain"/>
    <property type="match status" value="2"/>
</dbReference>
<evidence type="ECO:0000313" key="21">
    <source>
        <dbReference type="Proteomes" id="UP000326939"/>
    </source>
</evidence>
<comment type="function">
    <text evidence="2 12">Long-chain fatty alcohol oxidase involved in the omega-oxidation pathway of lipid degradation.</text>
</comment>
<feature type="transmembrane region" description="Helical" evidence="16">
    <location>
        <begin position="149"/>
        <end position="169"/>
    </location>
</feature>
<feature type="transmembrane region" description="Helical" evidence="16">
    <location>
        <begin position="95"/>
        <end position="113"/>
    </location>
</feature>
<keyword evidence="8 14" id="KW-0274">FAD</keyword>
<evidence type="ECO:0000259" key="18">
    <source>
        <dbReference type="Pfam" id="PF00890"/>
    </source>
</evidence>
<evidence type="ECO:0000256" key="9">
    <source>
        <dbReference type="ARBA" id="ARBA00022989"/>
    </source>
</evidence>
<comment type="similarity">
    <text evidence="4 12">Belongs to the GMC oxidoreductase family.</text>
</comment>
<keyword evidence="9 16" id="KW-1133">Transmembrane helix</keyword>
<evidence type="ECO:0000256" key="4">
    <source>
        <dbReference type="ARBA" id="ARBA00010790"/>
    </source>
</evidence>
<evidence type="ECO:0000256" key="16">
    <source>
        <dbReference type="SAM" id="Phobius"/>
    </source>
</evidence>
<evidence type="ECO:0000256" key="15">
    <source>
        <dbReference type="SAM" id="MobiDB-lite"/>
    </source>
</evidence>
<accession>A0A5N5LSQ3</accession>
<feature type="transmembrane region" description="Helical" evidence="16">
    <location>
        <begin position="176"/>
        <end position="194"/>
    </location>
</feature>
<evidence type="ECO:0000256" key="1">
    <source>
        <dbReference type="ARBA" id="ARBA00000920"/>
    </source>
</evidence>
<evidence type="ECO:0000256" key="5">
    <source>
        <dbReference type="ARBA" id="ARBA00013125"/>
    </source>
</evidence>
<keyword evidence="21" id="KW-1185">Reference proteome</keyword>
<feature type="binding site" evidence="14">
    <location>
        <begin position="287"/>
        <end position="302"/>
    </location>
    <ligand>
        <name>FAD</name>
        <dbReference type="ChEBI" id="CHEBI:57692"/>
    </ligand>
</feature>
<dbReference type="Pfam" id="PF00890">
    <property type="entry name" value="FAD_binding_2"/>
    <property type="match status" value="1"/>
</dbReference>
<keyword evidence="6" id="KW-0285">Flavoprotein</keyword>
<evidence type="ECO:0000256" key="3">
    <source>
        <dbReference type="ARBA" id="ARBA00004370"/>
    </source>
</evidence>
<comment type="subcellular location">
    <subcellularLocation>
        <location evidence="3 12">Membrane</location>
    </subcellularLocation>
</comment>
<dbReference type="InterPro" id="IPR003953">
    <property type="entry name" value="FAD-dep_OxRdtase_2_FAD-bd"/>
</dbReference>
<feature type="domain" description="FAD-dependent oxidoreductase 2 FAD-binding" evidence="18">
    <location>
        <begin position="288"/>
        <end position="321"/>
    </location>
</feature>
<evidence type="ECO:0000256" key="2">
    <source>
        <dbReference type="ARBA" id="ARBA00003842"/>
    </source>
</evidence>
<dbReference type="PIRSF" id="PIRSF028937">
    <property type="entry name" value="Lg_Ch_AO"/>
    <property type="match status" value="1"/>
</dbReference>
<evidence type="ECO:0000259" key="19">
    <source>
        <dbReference type="Pfam" id="PF05199"/>
    </source>
</evidence>
<organism evidence="20 21">
    <name type="scientific">Salix brachista</name>
    <dbReference type="NCBI Taxonomy" id="2182728"/>
    <lineage>
        <taxon>Eukaryota</taxon>
        <taxon>Viridiplantae</taxon>
        <taxon>Streptophyta</taxon>
        <taxon>Embryophyta</taxon>
        <taxon>Tracheophyta</taxon>
        <taxon>Spermatophyta</taxon>
        <taxon>Magnoliopsida</taxon>
        <taxon>eudicotyledons</taxon>
        <taxon>Gunneridae</taxon>
        <taxon>Pentapetalae</taxon>
        <taxon>rosids</taxon>
        <taxon>fabids</taxon>
        <taxon>Malpighiales</taxon>
        <taxon>Salicaceae</taxon>
        <taxon>Saliceae</taxon>
        <taxon>Salix</taxon>
    </lineage>
</organism>
<protein>
    <recommendedName>
        <fullName evidence="5 12">Long-chain-alcohol oxidase</fullName>
        <ecNumber evidence="5 12">1.1.3.20</ecNumber>
    </recommendedName>
</protein>
<dbReference type="Pfam" id="PF00732">
    <property type="entry name" value="GMC_oxred_N"/>
    <property type="match status" value="1"/>
</dbReference>
<evidence type="ECO:0000256" key="7">
    <source>
        <dbReference type="ARBA" id="ARBA00022692"/>
    </source>
</evidence>
<dbReference type="Proteomes" id="UP000326939">
    <property type="component" value="Chromosome 8"/>
</dbReference>
<feature type="active site" description="Proton acceptor" evidence="13">
    <location>
        <position position="727"/>
    </location>
</feature>
<evidence type="ECO:0000256" key="12">
    <source>
        <dbReference type="PIRNR" id="PIRNR028937"/>
    </source>
</evidence>
<evidence type="ECO:0000256" key="11">
    <source>
        <dbReference type="ARBA" id="ARBA00023136"/>
    </source>
</evidence>
<dbReference type="GO" id="GO:0016020">
    <property type="term" value="C:membrane"/>
    <property type="evidence" value="ECO:0007669"/>
    <property type="project" value="UniProtKB-SubCell"/>
</dbReference>
<dbReference type="InterPro" id="IPR007867">
    <property type="entry name" value="GMC_OxRtase_C"/>
</dbReference>
<keyword evidence="11 12" id="KW-0472">Membrane</keyword>
<dbReference type="EMBL" id="VDCV01000008">
    <property type="protein sequence ID" value="KAB5545126.1"/>
    <property type="molecule type" value="Genomic_DNA"/>
</dbReference>
<dbReference type="InterPro" id="IPR036188">
    <property type="entry name" value="FAD/NAD-bd_sf"/>
</dbReference>
<evidence type="ECO:0000313" key="20">
    <source>
        <dbReference type="EMBL" id="KAB5545126.1"/>
    </source>
</evidence>
<reference evidence="21" key="1">
    <citation type="journal article" date="2019" name="Gigascience">
        <title>De novo genome assembly of the endangered Acer yangbiense, a plant species with extremely small populations endemic to Yunnan Province, China.</title>
        <authorList>
            <person name="Yang J."/>
            <person name="Wariss H.M."/>
            <person name="Tao L."/>
            <person name="Zhang R."/>
            <person name="Yun Q."/>
            <person name="Hollingsworth P."/>
            <person name="Dao Z."/>
            <person name="Luo G."/>
            <person name="Guo H."/>
            <person name="Ma Y."/>
            <person name="Sun W."/>
        </authorList>
    </citation>
    <scope>NUCLEOTIDE SEQUENCE [LARGE SCALE GENOMIC DNA]</scope>
    <source>
        <strain evidence="21">cv. br00</strain>
    </source>
</reference>
<name>A0A5N5LSQ3_9ROSI</name>
<dbReference type="InterPro" id="IPR012400">
    <property type="entry name" value="Long_Oxdase"/>
</dbReference>
<dbReference type="GO" id="GO:0050660">
    <property type="term" value="F:flavin adenine dinucleotide binding"/>
    <property type="evidence" value="ECO:0007669"/>
    <property type="project" value="InterPro"/>
</dbReference>
<evidence type="ECO:0000256" key="14">
    <source>
        <dbReference type="PIRSR" id="PIRSR028937-2"/>
    </source>
</evidence>
<feature type="compositionally biased region" description="Basic and acidic residues" evidence="15">
    <location>
        <begin position="1"/>
        <end position="10"/>
    </location>
</feature>
<keyword evidence="10 12" id="KW-0560">Oxidoreductase</keyword>
<feature type="region of interest" description="Disordered" evidence="15">
    <location>
        <begin position="1"/>
        <end position="20"/>
    </location>
</feature>
<dbReference type="GO" id="GO:0046577">
    <property type="term" value="F:long-chain-alcohol oxidase activity"/>
    <property type="evidence" value="ECO:0007669"/>
    <property type="project" value="UniProtKB-EC"/>
</dbReference>
<evidence type="ECO:0000256" key="13">
    <source>
        <dbReference type="PIRSR" id="PIRSR028937-1"/>
    </source>
</evidence>
<dbReference type="Pfam" id="PF05199">
    <property type="entry name" value="GMC_oxred_C"/>
    <property type="match status" value="1"/>
</dbReference>
<sequence length="793" mass="86547">MDREMRRECHPLLSGGRTRESKYNHGLSAAEMDSLSSLCETILPPLPPPATTADGKQNQPSKAVEALYRASGSQTPVPDEAAELLRKRGLPDSVFLVRLVLWLLSTRLGTFLLCGSLCFGEKGLCIKNFSSITLDKREKVLQKWFKHSYFTAIRSAFVFIKVLCVFVFFSRVMFPSLCRILCSVFFGIFIYSYASSPDSKSPFLLPANLCRNVSRNVDQNGDNPAWEAMEYYVSTDENPDQVPKERPLQKGLIGTNQETDSTLLHLLKEKGLEVTQDPRKNLCKIKCDVVIIGSGCGGGVAAAVLAASGQKVLVLEKGNYFIASDYSGLEGPSMAQLYESGGLLSSIDGKMLIMAGSAVGGGSVVNWSASIKTPSSVLQEWSKNQKIALFGSHEYLSAMDTVCERIGVTENCIEEGFQNQVLRKGCERLGVPVKTVPRNSSERHYCGSCGYGCRKGEKKGTDRTWLVDAVDHGAVILTGCKAERFILEKNKGLGKRKKKCLGVIAKILSNNIITRLQVEAKVTISACGALLTPPLMISSGLKNHNIGRNLHLHPVLMAWGYFPESNSEFKGKVYDGGIITSVHEVVAGDSNVRAIVETPTLGPAAFSVLCPWVSGHDMKNRVMNYARTAHLITIIRDSGSGKVTTEGRISYHLDASDKENLKVGLRQALRILAAAGAVEVGTHRSDGQRIKCEGIKEEDLEEFLSTVYASRGALSREEDWVFYSSAHQMGSCRMGIDEKEGAVDENGESWEAEGLFVCDASVLPSAVGVNPMITIQSTAYCLSKRIAETLCKD</sequence>
<dbReference type="InterPro" id="IPR000172">
    <property type="entry name" value="GMC_OxRdtase_N"/>
</dbReference>
<dbReference type="AlphaFoldDB" id="A0A5N5LSQ3"/>
<comment type="catalytic activity">
    <reaction evidence="1 12">
        <text>a long-chain primary fatty alcohol + O2 = a long-chain fatty aldehyde + H2O2</text>
        <dbReference type="Rhea" id="RHEA:22756"/>
        <dbReference type="ChEBI" id="CHEBI:15379"/>
        <dbReference type="ChEBI" id="CHEBI:16240"/>
        <dbReference type="ChEBI" id="CHEBI:17176"/>
        <dbReference type="ChEBI" id="CHEBI:77396"/>
        <dbReference type="EC" id="1.1.3.20"/>
    </reaction>
</comment>
<evidence type="ECO:0000259" key="17">
    <source>
        <dbReference type="Pfam" id="PF00732"/>
    </source>
</evidence>
<feature type="domain" description="Glucose-methanol-choline oxidoreductase N-terminal" evidence="17">
    <location>
        <begin position="334"/>
        <end position="555"/>
    </location>
</feature>
<proteinExistence type="inferred from homology"/>
<dbReference type="SUPFAM" id="SSF51905">
    <property type="entry name" value="FAD/NAD(P)-binding domain"/>
    <property type="match status" value="1"/>
</dbReference>
<evidence type="ECO:0000256" key="6">
    <source>
        <dbReference type="ARBA" id="ARBA00022630"/>
    </source>
</evidence>
<keyword evidence="7 16" id="KW-0812">Transmembrane</keyword>
<dbReference type="PANTHER" id="PTHR46056">
    <property type="entry name" value="LONG-CHAIN-ALCOHOL OXIDASE"/>
    <property type="match status" value="1"/>
</dbReference>
<feature type="domain" description="Glucose-methanol-choline oxidoreductase C-terminal" evidence="19">
    <location>
        <begin position="648"/>
        <end position="779"/>
    </location>
</feature>
<evidence type="ECO:0000256" key="10">
    <source>
        <dbReference type="ARBA" id="ARBA00023002"/>
    </source>
</evidence>
<comment type="caution">
    <text evidence="20">The sequence shown here is derived from an EMBL/GenBank/DDBJ whole genome shotgun (WGS) entry which is preliminary data.</text>
</comment>
<evidence type="ECO:0000256" key="8">
    <source>
        <dbReference type="ARBA" id="ARBA00022827"/>
    </source>
</evidence>
<gene>
    <name evidence="20" type="ORF">DKX38_013238</name>
</gene>
<dbReference type="PANTHER" id="PTHR46056:SF10">
    <property type="entry name" value="LONG-CHAIN-ALCOHOL OXIDASE FAO3"/>
    <property type="match status" value="1"/>
</dbReference>